<comment type="caution">
    <text evidence="2">The sequence shown here is derived from an EMBL/GenBank/DDBJ whole genome shotgun (WGS) entry which is preliminary data.</text>
</comment>
<organism evidence="2 3">
    <name type="scientific">Amycolatopsis bartoniae</name>
    <dbReference type="NCBI Taxonomy" id="941986"/>
    <lineage>
        <taxon>Bacteria</taxon>
        <taxon>Bacillati</taxon>
        <taxon>Actinomycetota</taxon>
        <taxon>Actinomycetes</taxon>
        <taxon>Pseudonocardiales</taxon>
        <taxon>Pseudonocardiaceae</taxon>
        <taxon>Amycolatopsis</taxon>
    </lineage>
</organism>
<feature type="region of interest" description="Disordered" evidence="1">
    <location>
        <begin position="104"/>
        <end position="123"/>
    </location>
</feature>
<sequence length="123" mass="12963">MVVHTAISQIMATVQYSAPADLPADDAFTFMTSASDLAALLPGAKTVRTEHASRQFTWDDGGALRVLDRGANQCEIEISVDTERDAEQVRQELAEAVAALAHKASAARDEAEGEAHGPGGGWA</sequence>
<keyword evidence="3" id="KW-1185">Reference proteome</keyword>
<reference evidence="2" key="2">
    <citation type="submission" date="2020-09" db="EMBL/GenBank/DDBJ databases">
        <authorList>
            <person name="Sun Q."/>
            <person name="Zhou Y."/>
        </authorList>
    </citation>
    <scope>NUCLEOTIDE SEQUENCE</scope>
    <source>
        <strain evidence="2">CGMCC 4.7679</strain>
    </source>
</reference>
<evidence type="ECO:0000256" key="1">
    <source>
        <dbReference type="SAM" id="MobiDB-lite"/>
    </source>
</evidence>
<reference evidence="2" key="1">
    <citation type="journal article" date="2014" name="Int. J. Syst. Evol. Microbiol.">
        <title>Complete genome sequence of Corynebacterium casei LMG S-19264T (=DSM 44701T), isolated from a smear-ripened cheese.</title>
        <authorList>
            <consortium name="US DOE Joint Genome Institute (JGI-PGF)"/>
            <person name="Walter F."/>
            <person name="Albersmeier A."/>
            <person name="Kalinowski J."/>
            <person name="Ruckert C."/>
        </authorList>
    </citation>
    <scope>NUCLEOTIDE SEQUENCE</scope>
    <source>
        <strain evidence="2">CGMCC 4.7679</strain>
    </source>
</reference>
<proteinExistence type="predicted"/>
<evidence type="ECO:0000313" key="3">
    <source>
        <dbReference type="Proteomes" id="UP000658656"/>
    </source>
</evidence>
<dbReference type="AlphaFoldDB" id="A0A8H9IYC6"/>
<accession>A0A8H9IYC6</accession>
<gene>
    <name evidence="2" type="ORF">GCM10017566_36700</name>
</gene>
<name>A0A8H9IYC6_9PSEU</name>
<dbReference type="EMBL" id="BNAV01000004">
    <property type="protein sequence ID" value="GHF59784.1"/>
    <property type="molecule type" value="Genomic_DNA"/>
</dbReference>
<feature type="compositionally biased region" description="Basic and acidic residues" evidence="1">
    <location>
        <begin position="106"/>
        <end position="115"/>
    </location>
</feature>
<dbReference type="Proteomes" id="UP000658656">
    <property type="component" value="Unassembled WGS sequence"/>
</dbReference>
<evidence type="ECO:0000313" key="2">
    <source>
        <dbReference type="EMBL" id="GHF59784.1"/>
    </source>
</evidence>
<protein>
    <submittedName>
        <fullName evidence="2">Uncharacterized protein</fullName>
    </submittedName>
</protein>